<sequence>MLRVAEDFKRRSPHFPPLFGDRRELTLGSYLRRPCRNVIMMHSTTLPCMKKAIEWNPNLERLQRLDVGGASVRLGMALRTFSERGLKYSNDDNSTGSEDDNDTSDFSAGDESSSNCLGTLAVAHCNVLRILSLTHLTIKYFEGVRLSTINNHCPNIECLSLLGCKIADETIRPGSFAKLKSLALSDSIMEEAFFTLLNIVKGLTDLYLDGEWIVSAYIGGPRTPAYQRPIHPAMEQLTILTDLSVPALHIVPEEVRRLIGWMPRLKRLSTDSYDIRLCVQNYFPHVALTWTSCTTCAAEFPKMNFAQHEIWRIVHAPDLEDEKNT</sequence>
<name>A0A9J6DDY6_RHIMP</name>
<dbReference type="Gene3D" id="3.80.10.10">
    <property type="entry name" value="Ribonuclease Inhibitor"/>
    <property type="match status" value="1"/>
</dbReference>
<reference evidence="1" key="2">
    <citation type="submission" date="2021-09" db="EMBL/GenBank/DDBJ databases">
        <authorList>
            <person name="Jia N."/>
            <person name="Wang J."/>
            <person name="Shi W."/>
            <person name="Du L."/>
            <person name="Sun Y."/>
            <person name="Zhan W."/>
            <person name="Jiang J."/>
            <person name="Wang Q."/>
            <person name="Zhang B."/>
            <person name="Ji P."/>
            <person name="Sakyi L.B."/>
            <person name="Cui X."/>
            <person name="Yuan T."/>
            <person name="Jiang B."/>
            <person name="Yang W."/>
            <person name="Lam T.T.-Y."/>
            <person name="Chang Q."/>
            <person name="Ding S."/>
            <person name="Wang X."/>
            <person name="Zhu J."/>
            <person name="Ruan X."/>
            <person name="Zhao L."/>
            <person name="Wei J."/>
            <person name="Que T."/>
            <person name="Du C."/>
            <person name="Cheng J."/>
            <person name="Dai P."/>
            <person name="Han X."/>
            <person name="Huang E."/>
            <person name="Gao Y."/>
            <person name="Liu J."/>
            <person name="Shao H."/>
            <person name="Ye R."/>
            <person name="Li L."/>
            <person name="Wei W."/>
            <person name="Wang X."/>
            <person name="Wang C."/>
            <person name="Huo Q."/>
            <person name="Li W."/>
            <person name="Guo W."/>
            <person name="Chen H."/>
            <person name="Chen S."/>
            <person name="Zhou L."/>
            <person name="Zhou L."/>
            <person name="Ni X."/>
            <person name="Tian J."/>
            <person name="Zhou Y."/>
            <person name="Sheng Y."/>
            <person name="Liu T."/>
            <person name="Pan Y."/>
            <person name="Xia L."/>
            <person name="Li J."/>
            <person name="Zhao F."/>
            <person name="Cao W."/>
        </authorList>
    </citation>
    <scope>NUCLEOTIDE SEQUENCE</scope>
    <source>
        <strain evidence="1">Rmic-2018</strain>
        <tissue evidence="1">Larvae</tissue>
    </source>
</reference>
<keyword evidence="2" id="KW-1185">Reference proteome</keyword>
<organism evidence="1 2">
    <name type="scientific">Rhipicephalus microplus</name>
    <name type="common">Cattle tick</name>
    <name type="synonym">Boophilus microplus</name>
    <dbReference type="NCBI Taxonomy" id="6941"/>
    <lineage>
        <taxon>Eukaryota</taxon>
        <taxon>Metazoa</taxon>
        <taxon>Ecdysozoa</taxon>
        <taxon>Arthropoda</taxon>
        <taxon>Chelicerata</taxon>
        <taxon>Arachnida</taxon>
        <taxon>Acari</taxon>
        <taxon>Parasitiformes</taxon>
        <taxon>Ixodida</taxon>
        <taxon>Ixodoidea</taxon>
        <taxon>Ixodidae</taxon>
        <taxon>Rhipicephalinae</taxon>
        <taxon>Rhipicephalus</taxon>
        <taxon>Boophilus</taxon>
    </lineage>
</organism>
<proteinExistence type="predicted"/>
<protein>
    <submittedName>
        <fullName evidence="1">Uncharacterized protein</fullName>
    </submittedName>
</protein>
<evidence type="ECO:0000313" key="1">
    <source>
        <dbReference type="EMBL" id="KAH8020078.1"/>
    </source>
</evidence>
<dbReference type="EMBL" id="JABSTU010000010">
    <property type="protein sequence ID" value="KAH8020078.1"/>
    <property type="molecule type" value="Genomic_DNA"/>
</dbReference>
<dbReference type="Proteomes" id="UP000821866">
    <property type="component" value="Chromosome 8"/>
</dbReference>
<accession>A0A9J6DDY6</accession>
<evidence type="ECO:0000313" key="2">
    <source>
        <dbReference type="Proteomes" id="UP000821866"/>
    </source>
</evidence>
<dbReference type="SUPFAM" id="SSF52047">
    <property type="entry name" value="RNI-like"/>
    <property type="match status" value="1"/>
</dbReference>
<dbReference type="VEuPathDB" id="VectorBase:LOC119175918"/>
<dbReference type="AlphaFoldDB" id="A0A9J6DDY6"/>
<comment type="caution">
    <text evidence="1">The sequence shown here is derived from an EMBL/GenBank/DDBJ whole genome shotgun (WGS) entry which is preliminary data.</text>
</comment>
<reference evidence="1" key="1">
    <citation type="journal article" date="2020" name="Cell">
        <title>Large-Scale Comparative Analyses of Tick Genomes Elucidate Their Genetic Diversity and Vector Capacities.</title>
        <authorList>
            <consortium name="Tick Genome and Microbiome Consortium (TIGMIC)"/>
            <person name="Jia N."/>
            <person name="Wang J."/>
            <person name="Shi W."/>
            <person name="Du L."/>
            <person name="Sun Y."/>
            <person name="Zhan W."/>
            <person name="Jiang J.F."/>
            <person name="Wang Q."/>
            <person name="Zhang B."/>
            <person name="Ji P."/>
            <person name="Bell-Sakyi L."/>
            <person name="Cui X.M."/>
            <person name="Yuan T.T."/>
            <person name="Jiang B.G."/>
            <person name="Yang W.F."/>
            <person name="Lam T.T."/>
            <person name="Chang Q.C."/>
            <person name="Ding S.J."/>
            <person name="Wang X.J."/>
            <person name="Zhu J.G."/>
            <person name="Ruan X.D."/>
            <person name="Zhao L."/>
            <person name="Wei J.T."/>
            <person name="Ye R.Z."/>
            <person name="Que T.C."/>
            <person name="Du C.H."/>
            <person name="Zhou Y.H."/>
            <person name="Cheng J.X."/>
            <person name="Dai P.F."/>
            <person name="Guo W.B."/>
            <person name="Han X.H."/>
            <person name="Huang E.J."/>
            <person name="Li L.F."/>
            <person name="Wei W."/>
            <person name="Gao Y.C."/>
            <person name="Liu J.Z."/>
            <person name="Shao H.Z."/>
            <person name="Wang X."/>
            <person name="Wang C.C."/>
            <person name="Yang T.C."/>
            <person name="Huo Q.B."/>
            <person name="Li W."/>
            <person name="Chen H.Y."/>
            <person name="Chen S.E."/>
            <person name="Zhou L.G."/>
            <person name="Ni X.B."/>
            <person name="Tian J.H."/>
            <person name="Sheng Y."/>
            <person name="Liu T."/>
            <person name="Pan Y.S."/>
            <person name="Xia L.Y."/>
            <person name="Li J."/>
            <person name="Zhao F."/>
            <person name="Cao W.C."/>
        </authorList>
    </citation>
    <scope>NUCLEOTIDE SEQUENCE</scope>
    <source>
        <strain evidence="1">Rmic-2018</strain>
    </source>
</reference>
<dbReference type="InterPro" id="IPR032675">
    <property type="entry name" value="LRR_dom_sf"/>
</dbReference>
<gene>
    <name evidence="1" type="ORF">HPB51_024160</name>
</gene>